<dbReference type="AlphaFoldDB" id="A0A6J7RNP8"/>
<evidence type="ECO:0000313" key="1">
    <source>
        <dbReference type="EMBL" id="CAB5030447.1"/>
    </source>
</evidence>
<name>A0A6J7RNP8_9ZZZZ</name>
<protein>
    <submittedName>
        <fullName evidence="1">Unannotated protein</fullName>
    </submittedName>
</protein>
<accession>A0A6J7RNP8</accession>
<reference evidence="1" key="1">
    <citation type="submission" date="2020-05" db="EMBL/GenBank/DDBJ databases">
        <authorList>
            <person name="Chiriac C."/>
            <person name="Salcher M."/>
            <person name="Ghai R."/>
            <person name="Kavagutti S V."/>
        </authorList>
    </citation>
    <scope>NUCLEOTIDE SEQUENCE</scope>
</reference>
<gene>
    <name evidence="1" type="ORF">UFOPK4092_01563</name>
</gene>
<organism evidence="1">
    <name type="scientific">freshwater metagenome</name>
    <dbReference type="NCBI Taxonomy" id="449393"/>
    <lineage>
        <taxon>unclassified sequences</taxon>
        <taxon>metagenomes</taxon>
        <taxon>ecological metagenomes</taxon>
    </lineage>
</organism>
<sequence>MRTIFNLLESSLVTLNLVELLLLLKRVSGIPCRISSTLRVPNFRFNQIGLLCLQFFNSTVSRIEVLLLGK</sequence>
<dbReference type="EMBL" id="CAFBPJ010000246">
    <property type="protein sequence ID" value="CAB5030447.1"/>
    <property type="molecule type" value="Genomic_DNA"/>
</dbReference>
<proteinExistence type="predicted"/>